<accession>A0A2T0X0Q1</accession>
<dbReference type="AlphaFoldDB" id="A0A2T0X0Q1"/>
<keyword evidence="2" id="KW-1185">Reference proteome</keyword>
<name>A0A2T0X0Q1_9RHOB</name>
<proteinExistence type="predicted"/>
<evidence type="ECO:0000313" key="1">
    <source>
        <dbReference type="EMBL" id="PRY92497.1"/>
    </source>
</evidence>
<dbReference type="RefSeq" id="WP_146134897.1">
    <property type="nucleotide sequence ID" value="NZ_PVTQ01000002.1"/>
</dbReference>
<protein>
    <recommendedName>
        <fullName evidence="3">DUF2946 family protein</fullName>
    </recommendedName>
</protein>
<dbReference type="EMBL" id="PVTQ01000002">
    <property type="protein sequence ID" value="PRY92497.1"/>
    <property type="molecule type" value="Genomic_DNA"/>
</dbReference>
<evidence type="ECO:0008006" key="3">
    <source>
        <dbReference type="Google" id="ProtNLM"/>
    </source>
</evidence>
<gene>
    <name evidence="1" type="ORF">CLV74_102412</name>
</gene>
<reference evidence="1 2" key="1">
    <citation type="submission" date="2018-03" db="EMBL/GenBank/DDBJ databases">
        <title>Genomic Encyclopedia of Archaeal and Bacterial Type Strains, Phase II (KMG-II): from individual species to whole genera.</title>
        <authorList>
            <person name="Goeker M."/>
        </authorList>
    </citation>
    <scope>NUCLEOTIDE SEQUENCE [LARGE SCALE GENOMIC DNA]</scope>
    <source>
        <strain evidence="1 2">DSM 100212</strain>
    </source>
</reference>
<sequence>MLKTRVHILSLVLAMLMAFTAVHMGFIRGQAPAVGQITLCTGHGPVDIQVDADGNPTKARYCPECALHLLAAAAPWQPTAAHSTSAQALTYPVTGTHAESLSDVPSRARGPPAMA</sequence>
<evidence type="ECO:0000313" key="2">
    <source>
        <dbReference type="Proteomes" id="UP000238392"/>
    </source>
</evidence>
<dbReference type="OrthoDB" id="7863585at2"/>
<organism evidence="1 2">
    <name type="scientific">Donghicola tyrosinivorans</name>
    <dbReference type="NCBI Taxonomy" id="1652492"/>
    <lineage>
        <taxon>Bacteria</taxon>
        <taxon>Pseudomonadati</taxon>
        <taxon>Pseudomonadota</taxon>
        <taxon>Alphaproteobacteria</taxon>
        <taxon>Rhodobacterales</taxon>
        <taxon>Roseobacteraceae</taxon>
        <taxon>Donghicola</taxon>
    </lineage>
</organism>
<dbReference type="Proteomes" id="UP000238392">
    <property type="component" value="Unassembled WGS sequence"/>
</dbReference>
<comment type="caution">
    <text evidence="1">The sequence shown here is derived from an EMBL/GenBank/DDBJ whole genome shotgun (WGS) entry which is preliminary data.</text>
</comment>